<keyword evidence="1" id="KW-0560">Oxidoreductase</keyword>
<dbReference type="PANTHER" id="PTHR13789">
    <property type="entry name" value="MONOOXYGENASE"/>
    <property type="match status" value="1"/>
</dbReference>
<comment type="caution">
    <text evidence="5">The sequence shown here is derived from an EMBL/GenBank/DDBJ whole genome shotgun (WGS) entry which is preliminary data.</text>
</comment>
<feature type="region of interest" description="Disordered" evidence="3">
    <location>
        <begin position="1"/>
        <end position="36"/>
    </location>
</feature>
<reference evidence="5 6" key="1">
    <citation type="submission" date="2019-03" db="EMBL/GenBank/DDBJ databases">
        <title>Genomic features of bacteria from cold environments.</title>
        <authorList>
            <person name="Shen L."/>
        </authorList>
    </citation>
    <scope>NUCLEOTIDE SEQUENCE [LARGE SCALE GENOMIC DNA]</scope>
    <source>
        <strain evidence="6">T3246-1</strain>
    </source>
</reference>
<evidence type="ECO:0000313" key="5">
    <source>
        <dbReference type="EMBL" id="TDE95892.1"/>
    </source>
</evidence>
<dbReference type="PRINTS" id="PR00420">
    <property type="entry name" value="RNGMNOXGNASE"/>
</dbReference>
<dbReference type="InterPro" id="IPR002938">
    <property type="entry name" value="FAD-bd"/>
</dbReference>
<feature type="domain" description="FAD-binding" evidence="4">
    <location>
        <begin position="84"/>
        <end position="238"/>
    </location>
</feature>
<dbReference type="GO" id="GO:0004497">
    <property type="term" value="F:monooxygenase activity"/>
    <property type="evidence" value="ECO:0007669"/>
    <property type="project" value="UniProtKB-KW"/>
</dbReference>
<sequence>MTFEHHPLPTRRRTDDTQDLGPRSRPQRRWWDRGSRDGGRHTALLGLVSPGTVTLGVAVRTVREVDGGTEVQLPDGTVHAGGVLVGADGVHSVVRGHVAPRRRARPSILAPSSWRFVATDPGVDCWVAWTGPAGTVLLIPMVPGRVYGWVSGRDETTDFARTRALFRGFPEVVRTALAAAEESQDPPLHSPLEEINPAVWTTGRVVLVGDAAHASAPVWAQGAALAVEDGLALAEVLQDRDAWDRAGLEFARRRRARVEHVQAATDRFSRTARLPAWLRSVVAPLVGPPSYRAAYGPLREPAGRPEPPVAP</sequence>
<dbReference type="Gene3D" id="3.50.50.60">
    <property type="entry name" value="FAD/NAD(P)-binding domain"/>
    <property type="match status" value="1"/>
</dbReference>
<feature type="compositionally biased region" description="Basic and acidic residues" evidence="3">
    <location>
        <begin position="1"/>
        <end position="16"/>
    </location>
</feature>
<keyword evidence="6" id="KW-1185">Reference proteome</keyword>
<evidence type="ECO:0000259" key="4">
    <source>
        <dbReference type="Pfam" id="PF01494"/>
    </source>
</evidence>
<proteinExistence type="predicted"/>
<protein>
    <submittedName>
        <fullName evidence="5">FAD-dependent monooxygenase</fullName>
    </submittedName>
</protein>
<dbReference type="Pfam" id="PF01494">
    <property type="entry name" value="FAD_binding_3"/>
    <property type="match status" value="1"/>
</dbReference>
<dbReference type="EMBL" id="SMNA01000003">
    <property type="protein sequence ID" value="TDE95892.1"/>
    <property type="molecule type" value="Genomic_DNA"/>
</dbReference>
<evidence type="ECO:0000256" key="3">
    <source>
        <dbReference type="SAM" id="MobiDB-lite"/>
    </source>
</evidence>
<dbReference type="InterPro" id="IPR050493">
    <property type="entry name" value="FAD-dep_Monooxygenase_BioMet"/>
</dbReference>
<dbReference type="SUPFAM" id="SSF51905">
    <property type="entry name" value="FAD/NAD(P)-binding domain"/>
    <property type="match status" value="1"/>
</dbReference>
<evidence type="ECO:0000256" key="1">
    <source>
        <dbReference type="ARBA" id="ARBA00023002"/>
    </source>
</evidence>
<keyword evidence="2 5" id="KW-0503">Monooxygenase</keyword>
<dbReference type="InterPro" id="IPR036188">
    <property type="entry name" value="FAD/NAD-bd_sf"/>
</dbReference>
<dbReference type="PANTHER" id="PTHR13789:SF309">
    <property type="entry name" value="PUTATIVE (AFU_ORTHOLOGUE AFUA_6G14510)-RELATED"/>
    <property type="match status" value="1"/>
</dbReference>
<evidence type="ECO:0000256" key="2">
    <source>
        <dbReference type="ARBA" id="ARBA00023033"/>
    </source>
</evidence>
<evidence type="ECO:0000313" key="6">
    <source>
        <dbReference type="Proteomes" id="UP000504882"/>
    </source>
</evidence>
<organism evidence="5 6">
    <name type="scientific">Occultella glacieicola</name>
    <dbReference type="NCBI Taxonomy" id="2518684"/>
    <lineage>
        <taxon>Bacteria</taxon>
        <taxon>Bacillati</taxon>
        <taxon>Actinomycetota</taxon>
        <taxon>Actinomycetes</taxon>
        <taxon>Micrococcales</taxon>
        <taxon>Ruaniaceae</taxon>
        <taxon>Occultella</taxon>
    </lineage>
</organism>
<dbReference type="Proteomes" id="UP000504882">
    <property type="component" value="Unassembled WGS sequence"/>
</dbReference>
<accession>A0ABY2E6S3</accession>
<gene>
    <name evidence="5" type="ORF">EXU48_06435</name>
</gene>
<name>A0ABY2E6S3_9MICO</name>